<evidence type="ECO:0000313" key="2">
    <source>
        <dbReference type="EMBL" id="PIS39175.1"/>
    </source>
</evidence>
<reference evidence="3" key="1">
    <citation type="submission" date="2017-09" db="EMBL/GenBank/DDBJ databases">
        <title>Depth-based differentiation of microbial function through sediment-hosted aquifers and enrichment of novel symbionts in the deep terrestrial subsurface.</title>
        <authorList>
            <person name="Probst A.J."/>
            <person name="Ladd B."/>
            <person name="Jarett J.K."/>
            <person name="Geller-Mcgrath D.E."/>
            <person name="Sieber C.M.K."/>
            <person name="Emerson J.B."/>
            <person name="Anantharaman K."/>
            <person name="Thomas B.C."/>
            <person name="Malmstrom R."/>
            <person name="Stieglmeier M."/>
            <person name="Klingl A."/>
            <person name="Woyke T."/>
            <person name="Ryan C.M."/>
            <person name="Banfield J.F."/>
        </authorList>
    </citation>
    <scope>NUCLEOTIDE SEQUENCE [LARGE SCALE GENOMIC DNA]</scope>
</reference>
<gene>
    <name evidence="2" type="ORF">COT33_03350</name>
</gene>
<protein>
    <submittedName>
        <fullName evidence="2">ATPase</fullName>
    </submittedName>
</protein>
<dbReference type="Proteomes" id="UP000230088">
    <property type="component" value="Unassembled WGS sequence"/>
</dbReference>
<dbReference type="InterPro" id="IPR027417">
    <property type="entry name" value="P-loop_NTPase"/>
</dbReference>
<evidence type="ECO:0000313" key="3">
    <source>
        <dbReference type="Proteomes" id="UP000230088"/>
    </source>
</evidence>
<dbReference type="EMBL" id="PEYD01000065">
    <property type="protein sequence ID" value="PIS39175.1"/>
    <property type="molecule type" value="Genomic_DNA"/>
</dbReference>
<name>A0A2H0YKZ4_9BACT</name>
<dbReference type="Pfam" id="PF13173">
    <property type="entry name" value="AAA_14"/>
    <property type="match status" value="1"/>
</dbReference>
<dbReference type="InterPro" id="IPR041682">
    <property type="entry name" value="AAA_14"/>
</dbReference>
<dbReference type="PANTHER" id="PTHR33295:SF8">
    <property type="entry name" value="AAA+ ATPASE DOMAIN-CONTAINING PROTEIN"/>
    <property type="match status" value="1"/>
</dbReference>
<organism evidence="2 3">
    <name type="scientific">Candidatus Nealsonbacteria bacterium CG08_land_8_20_14_0_20_38_20</name>
    <dbReference type="NCBI Taxonomy" id="1974705"/>
    <lineage>
        <taxon>Bacteria</taxon>
        <taxon>Candidatus Nealsoniibacteriota</taxon>
    </lineage>
</organism>
<comment type="caution">
    <text evidence="2">The sequence shown here is derived from an EMBL/GenBank/DDBJ whole genome shotgun (WGS) entry which is preliminary data.</text>
</comment>
<proteinExistence type="predicted"/>
<dbReference type="PANTHER" id="PTHR33295">
    <property type="entry name" value="ATPASE"/>
    <property type="match status" value="1"/>
</dbReference>
<evidence type="ECO:0000259" key="1">
    <source>
        <dbReference type="Pfam" id="PF13173"/>
    </source>
</evidence>
<accession>A0A2H0YKZ4</accession>
<dbReference type="AlphaFoldDB" id="A0A2H0YKZ4"/>
<sequence length="308" mass="36846">MIKKETLAQIILDFQEEDLPELIERELKIDLEIPIKRATAILGPRRSGKTYYLYSLIKKLLKKGVEKERILYINFEEPKLVTLSSNDLPVFLEVFYEIYPQNRNQKVWLFFDEIQNVKNWEIFVRNILDKEKAYIFISGSSSKLLSKEIATSLRGRTLNYLILPFSFKEFLKLRDISYKKYLSSSEKANLLNGFREYFSWGGYPELLIYPKEKRRLINEIIEVTIHQDLIERHKIRNTKVIKLMFNYLVKAKEFSVHKFYNFLKSLNIKVSKNSSYNYLEFFNDAFIFFPLRKFAYSLKNIEQSIPMQ</sequence>
<dbReference type="SUPFAM" id="SSF52540">
    <property type="entry name" value="P-loop containing nucleoside triphosphate hydrolases"/>
    <property type="match status" value="1"/>
</dbReference>
<feature type="domain" description="AAA" evidence="1">
    <location>
        <begin position="37"/>
        <end position="171"/>
    </location>
</feature>